<evidence type="ECO:0008006" key="2">
    <source>
        <dbReference type="Google" id="ProtNLM"/>
    </source>
</evidence>
<comment type="caution">
    <text evidence="1">The sequence shown here is derived from an EMBL/GenBank/DDBJ whole genome shotgun (WGS) entry which is preliminary data.</text>
</comment>
<sequence length="74" mass="7910">MTTKLWGGVLAGVFITAVGVEIVRRKCPGFTKKVSERTKKITGSAGEKIKDFTTSARDAFRNGYASVKTGVSKA</sequence>
<organism evidence="1">
    <name type="scientific">marine sediment metagenome</name>
    <dbReference type="NCBI Taxonomy" id="412755"/>
    <lineage>
        <taxon>unclassified sequences</taxon>
        <taxon>metagenomes</taxon>
        <taxon>ecological metagenomes</taxon>
    </lineage>
</organism>
<accession>X1U3I2</accession>
<dbReference type="AlphaFoldDB" id="X1U3I2"/>
<proteinExistence type="predicted"/>
<dbReference type="EMBL" id="BARW01024986">
    <property type="protein sequence ID" value="GAI98191.1"/>
    <property type="molecule type" value="Genomic_DNA"/>
</dbReference>
<protein>
    <recommendedName>
        <fullName evidence="2">YtxH domain-containing protein</fullName>
    </recommendedName>
</protein>
<evidence type="ECO:0000313" key="1">
    <source>
        <dbReference type="EMBL" id="GAI98191.1"/>
    </source>
</evidence>
<reference evidence="1" key="1">
    <citation type="journal article" date="2014" name="Front. Microbiol.">
        <title>High frequency of phylogenetically diverse reductive dehalogenase-homologous genes in deep subseafloor sedimentary metagenomes.</title>
        <authorList>
            <person name="Kawai M."/>
            <person name="Futagami T."/>
            <person name="Toyoda A."/>
            <person name="Takaki Y."/>
            <person name="Nishi S."/>
            <person name="Hori S."/>
            <person name="Arai W."/>
            <person name="Tsubouchi T."/>
            <person name="Morono Y."/>
            <person name="Uchiyama I."/>
            <person name="Ito T."/>
            <person name="Fujiyama A."/>
            <person name="Inagaki F."/>
            <person name="Takami H."/>
        </authorList>
    </citation>
    <scope>NUCLEOTIDE SEQUENCE</scope>
    <source>
        <strain evidence="1">Expedition CK06-06</strain>
    </source>
</reference>
<name>X1U3I2_9ZZZZ</name>
<gene>
    <name evidence="1" type="ORF">S12H4_41065</name>
</gene>